<sequence>MKKRREGHPPSNADHRLDNLETKLRDVRKQHKGPEQGGRRGTQLGFAFRLATELVAGFVVGGLIGWQLDTWFGTLPLFLLIFFGLGAAAGILNVVRTAKAMNETARQDGSADEPSKRR</sequence>
<dbReference type="InterPro" id="IPR032820">
    <property type="entry name" value="ATPase_put"/>
</dbReference>
<protein>
    <recommendedName>
        <fullName evidence="4">ATP synthase protein I</fullName>
    </recommendedName>
</protein>
<evidence type="ECO:0000313" key="3">
    <source>
        <dbReference type="EMBL" id="VAW11057.1"/>
    </source>
</evidence>
<keyword evidence="2" id="KW-0812">Transmembrane</keyword>
<evidence type="ECO:0008006" key="4">
    <source>
        <dbReference type="Google" id="ProtNLM"/>
    </source>
</evidence>
<feature type="compositionally biased region" description="Basic and acidic residues" evidence="1">
    <location>
        <begin position="13"/>
        <end position="38"/>
    </location>
</feature>
<reference evidence="3" key="1">
    <citation type="submission" date="2018-06" db="EMBL/GenBank/DDBJ databases">
        <authorList>
            <person name="Zhirakovskaya E."/>
        </authorList>
    </citation>
    <scope>NUCLEOTIDE SEQUENCE</scope>
</reference>
<feature type="region of interest" description="Disordered" evidence="1">
    <location>
        <begin position="1"/>
        <end position="41"/>
    </location>
</feature>
<proteinExistence type="predicted"/>
<organism evidence="3">
    <name type="scientific">hydrothermal vent metagenome</name>
    <dbReference type="NCBI Taxonomy" id="652676"/>
    <lineage>
        <taxon>unclassified sequences</taxon>
        <taxon>metagenomes</taxon>
        <taxon>ecological metagenomes</taxon>
    </lineage>
</organism>
<dbReference type="EMBL" id="UOEM01000027">
    <property type="protein sequence ID" value="VAW11057.1"/>
    <property type="molecule type" value="Genomic_DNA"/>
</dbReference>
<dbReference type="AlphaFoldDB" id="A0A3B0TCE1"/>
<feature type="transmembrane region" description="Helical" evidence="2">
    <location>
        <begin position="46"/>
        <end position="68"/>
    </location>
</feature>
<accession>A0A3B0TCE1</accession>
<dbReference type="Pfam" id="PF09527">
    <property type="entry name" value="ATPase_gene1"/>
    <property type="match status" value="1"/>
</dbReference>
<gene>
    <name evidence="3" type="ORF">MNBD_ALPHA09-1453</name>
</gene>
<name>A0A3B0TCE1_9ZZZZ</name>
<dbReference type="PIRSF" id="PIRSF032126">
    <property type="entry name" value="F0F1_ATP_synthase_subunit_I"/>
    <property type="match status" value="1"/>
</dbReference>
<evidence type="ECO:0000256" key="1">
    <source>
        <dbReference type="SAM" id="MobiDB-lite"/>
    </source>
</evidence>
<keyword evidence="2" id="KW-0472">Membrane</keyword>
<keyword evidence="2" id="KW-1133">Transmembrane helix</keyword>
<evidence type="ECO:0000256" key="2">
    <source>
        <dbReference type="SAM" id="Phobius"/>
    </source>
</evidence>
<feature type="transmembrane region" description="Helical" evidence="2">
    <location>
        <begin position="74"/>
        <end position="95"/>
    </location>
</feature>
<dbReference type="InterPro" id="IPR016989">
    <property type="entry name" value="Atp1_alphaprobac"/>
</dbReference>